<evidence type="ECO:0000313" key="2">
    <source>
        <dbReference type="EMBL" id="CAG8472493.1"/>
    </source>
</evidence>
<dbReference type="AlphaFoldDB" id="A0A9N8Z2R4"/>
<dbReference type="SUPFAM" id="SSF51101">
    <property type="entry name" value="Mannose-binding lectins"/>
    <property type="match status" value="1"/>
</dbReference>
<gene>
    <name evidence="2" type="ORF">AMORRO_LOCUS1921</name>
</gene>
<protein>
    <submittedName>
        <fullName evidence="2">17220_t:CDS:1</fullName>
    </submittedName>
</protein>
<evidence type="ECO:0000313" key="3">
    <source>
        <dbReference type="Proteomes" id="UP000789342"/>
    </source>
</evidence>
<keyword evidence="1" id="KW-0812">Transmembrane</keyword>
<dbReference type="Proteomes" id="UP000789342">
    <property type="component" value="Unassembled WGS sequence"/>
</dbReference>
<accession>A0A9N8Z2R4</accession>
<feature type="transmembrane region" description="Helical" evidence="1">
    <location>
        <begin position="122"/>
        <end position="140"/>
    </location>
</feature>
<evidence type="ECO:0000256" key="1">
    <source>
        <dbReference type="SAM" id="Phobius"/>
    </source>
</evidence>
<keyword evidence="1" id="KW-1133">Transmembrane helix</keyword>
<reference evidence="2" key="1">
    <citation type="submission" date="2021-06" db="EMBL/GenBank/DDBJ databases">
        <authorList>
            <person name="Kallberg Y."/>
            <person name="Tangrot J."/>
            <person name="Rosling A."/>
        </authorList>
    </citation>
    <scope>NUCLEOTIDE SEQUENCE</scope>
    <source>
        <strain evidence="2">CL551</strain>
    </source>
</reference>
<comment type="caution">
    <text evidence="2">The sequence shown here is derived from an EMBL/GenBank/DDBJ whole genome shotgun (WGS) entry which is preliminary data.</text>
</comment>
<sequence>MTSSSHTTTKNWSDRIHSLTGAISKANTKVGDLPSILLDTFFPKDSVSSTFSHIVTHCVYKGLVEREVVDKELIQSELDLIYQTLSNYCKEGNNNRSHYIECLAELCDRFYKKHTKQNDSTSLQFVVVMAFFSLLHLTVLREREFYQEEIFASKKPRDAKDLSSYSQTYKAYFKAAGQKWKAWQDKIRTTTYAQGIVPGNFYDCLLLERDLGKCEKEKRITSFFNDVDAEFTKLYTYTSALEKFFPKNLGSLKNSQDPIRNSSATILDSLKFDPYGAAGEELSNDKPGVIAGIDINYSSVIDAIRIHYREPDGSIRKGTQRGNSDSGNLCTIRGLNKEYNHVVAVDLYCNKYVVYGLRFFFSDGTSTQTFGEEVGERKRYGSIEKKNLKLTGIRTAGSLYEPLGKTMVISRIELSFGQIKSTNDNENLESINRTNSKGEKEIKILGKGAKSRHLS</sequence>
<name>A0A9N8Z2R4_9GLOM</name>
<keyword evidence="3" id="KW-1185">Reference proteome</keyword>
<dbReference type="Gene3D" id="2.100.10.30">
    <property type="entry name" value="Jacalin-like lectin domain"/>
    <property type="match status" value="1"/>
</dbReference>
<keyword evidence="1" id="KW-0472">Membrane</keyword>
<organism evidence="2 3">
    <name type="scientific">Acaulospora morrowiae</name>
    <dbReference type="NCBI Taxonomy" id="94023"/>
    <lineage>
        <taxon>Eukaryota</taxon>
        <taxon>Fungi</taxon>
        <taxon>Fungi incertae sedis</taxon>
        <taxon>Mucoromycota</taxon>
        <taxon>Glomeromycotina</taxon>
        <taxon>Glomeromycetes</taxon>
        <taxon>Diversisporales</taxon>
        <taxon>Acaulosporaceae</taxon>
        <taxon>Acaulospora</taxon>
    </lineage>
</organism>
<dbReference type="InterPro" id="IPR036404">
    <property type="entry name" value="Jacalin-like_lectin_dom_sf"/>
</dbReference>
<proteinExistence type="predicted"/>
<dbReference type="EMBL" id="CAJVPV010000752">
    <property type="protein sequence ID" value="CAG8472493.1"/>
    <property type="molecule type" value="Genomic_DNA"/>
</dbReference>